<dbReference type="InterPro" id="IPR037692">
    <property type="entry name" value="CEP70"/>
</dbReference>
<evidence type="ECO:0000256" key="7">
    <source>
        <dbReference type="ARBA" id="ARBA00023212"/>
    </source>
</evidence>
<comment type="subcellular location">
    <subcellularLocation>
        <location evidence="1">Cytoplasm</location>
        <location evidence="1">Cytoskeleton</location>
        <location evidence="1">Microtubule organizing center</location>
        <location evidence="1">Centrosome</location>
    </subcellularLocation>
</comment>
<name>A0A7K7T0W1_9TYRA</name>
<evidence type="ECO:0000313" key="11">
    <source>
        <dbReference type="Proteomes" id="UP000589485"/>
    </source>
</evidence>
<feature type="coiled-coil region" evidence="9">
    <location>
        <begin position="80"/>
        <end position="107"/>
    </location>
</feature>
<reference evidence="10 11" key="1">
    <citation type="submission" date="2019-09" db="EMBL/GenBank/DDBJ databases">
        <title>Bird 10,000 Genomes (B10K) Project - Family phase.</title>
        <authorList>
            <person name="Zhang G."/>
        </authorList>
    </citation>
    <scope>NUCLEOTIDE SEQUENCE [LARGE SCALE GENOMIC DNA]</scope>
    <source>
        <strain evidence="10">B10K-DU-030-41</strain>
        <tissue evidence="10">Muscle</tissue>
    </source>
</reference>
<dbReference type="PANTHER" id="PTHR14594:SF1">
    <property type="entry name" value="CENTROSOMAL PROTEIN OF 70 KDA"/>
    <property type="match status" value="1"/>
</dbReference>
<organism evidence="10 11">
    <name type="scientific">Sapayoa aenigma</name>
    <name type="common">broad-billed sapayoa</name>
    <dbReference type="NCBI Taxonomy" id="239371"/>
    <lineage>
        <taxon>Eukaryota</taxon>
        <taxon>Metazoa</taxon>
        <taxon>Chordata</taxon>
        <taxon>Craniata</taxon>
        <taxon>Vertebrata</taxon>
        <taxon>Euteleostomi</taxon>
        <taxon>Archelosauria</taxon>
        <taxon>Archosauria</taxon>
        <taxon>Dinosauria</taxon>
        <taxon>Saurischia</taxon>
        <taxon>Theropoda</taxon>
        <taxon>Coelurosauria</taxon>
        <taxon>Aves</taxon>
        <taxon>Neognathae</taxon>
        <taxon>Neoaves</taxon>
        <taxon>Telluraves</taxon>
        <taxon>Australaves</taxon>
        <taxon>Passeriformes</taxon>
        <taxon>Tyrannidae</taxon>
        <taxon>Sapayoa</taxon>
    </lineage>
</organism>
<dbReference type="AlphaFoldDB" id="A0A7K7T0W1"/>
<comment type="caution">
    <text evidence="10">The sequence shown here is derived from an EMBL/GenBank/DDBJ whole genome shotgun (WGS) entry which is preliminary data.</text>
</comment>
<dbReference type="GO" id="GO:0043015">
    <property type="term" value="F:gamma-tubulin binding"/>
    <property type="evidence" value="ECO:0007669"/>
    <property type="project" value="InterPro"/>
</dbReference>
<dbReference type="GO" id="GO:0070507">
    <property type="term" value="P:regulation of microtubule cytoskeleton organization"/>
    <property type="evidence" value="ECO:0007669"/>
    <property type="project" value="InterPro"/>
</dbReference>
<feature type="non-terminal residue" evidence="10">
    <location>
        <position position="1"/>
    </location>
</feature>
<feature type="coiled-coil region" evidence="9">
    <location>
        <begin position="248"/>
        <end position="275"/>
    </location>
</feature>
<comment type="subunit">
    <text evidence="2">Directly interacts with tubulin-gamma; this interaction determines centrosomal localization.</text>
</comment>
<comment type="function">
    <text evidence="8">Plays a role in the organization of both preexisting and nascent microtubules in interphase cells. During mitosis, required for the organization and orientation of the mitotic spindle.</text>
</comment>
<dbReference type="PANTHER" id="PTHR14594">
    <property type="entry name" value="CENTROSOMAL PROTEIN OF 70 KDA"/>
    <property type="match status" value="1"/>
</dbReference>
<accession>A0A7K7T0W1</accession>
<evidence type="ECO:0000256" key="4">
    <source>
        <dbReference type="ARBA" id="ARBA00022490"/>
    </source>
</evidence>
<evidence type="ECO:0000256" key="6">
    <source>
        <dbReference type="ARBA" id="ARBA00023054"/>
    </source>
</evidence>
<keyword evidence="4" id="KW-0963">Cytoplasm</keyword>
<dbReference type="EMBL" id="VZSY01000281">
    <property type="protein sequence ID" value="NXA09461.1"/>
    <property type="molecule type" value="Genomic_DNA"/>
</dbReference>
<feature type="coiled-coil region" evidence="9">
    <location>
        <begin position="131"/>
        <end position="168"/>
    </location>
</feature>
<dbReference type="OrthoDB" id="2020926at2759"/>
<dbReference type="Proteomes" id="UP000589485">
    <property type="component" value="Unassembled WGS sequence"/>
</dbReference>
<keyword evidence="6 9" id="KW-0175">Coiled coil</keyword>
<evidence type="ECO:0000256" key="2">
    <source>
        <dbReference type="ARBA" id="ARBA00011832"/>
    </source>
</evidence>
<gene>
    <name evidence="10" type="primary">Cep70_1</name>
    <name evidence="10" type="ORF">SAPAEN_R06628</name>
</gene>
<evidence type="ECO:0000256" key="5">
    <source>
        <dbReference type="ARBA" id="ARBA00022803"/>
    </source>
</evidence>
<evidence type="ECO:0000256" key="3">
    <source>
        <dbReference type="ARBA" id="ARBA00018408"/>
    </source>
</evidence>
<keyword evidence="11" id="KW-1185">Reference proteome</keyword>
<protein>
    <recommendedName>
        <fullName evidence="3">Centrosomal protein of 70 kDa</fullName>
    </recommendedName>
</protein>
<evidence type="ECO:0000313" key="10">
    <source>
        <dbReference type="EMBL" id="NXA09461.1"/>
    </source>
</evidence>
<feature type="non-terminal residue" evidence="10">
    <location>
        <position position="304"/>
    </location>
</feature>
<dbReference type="GO" id="GO:0005813">
    <property type="term" value="C:centrosome"/>
    <property type="evidence" value="ECO:0007669"/>
    <property type="project" value="UniProtKB-SubCell"/>
</dbReference>
<dbReference type="GO" id="GO:0060271">
    <property type="term" value="P:cilium assembly"/>
    <property type="evidence" value="ECO:0007669"/>
    <property type="project" value="InterPro"/>
</dbReference>
<evidence type="ECO:0000256" key="9">
    <source>
        <dbReference type="SAM" id="Coils"/>
    </source>
</evidence>
<keyword evidence="7" id="KW-0206">Cytoskeleton</keyword>
<proteinExistence type="predicted"/>
<evidence type="ECO:0000256" key="8">
    <source>
        <dbReference type="ARBA" id="ARBA00025273"/>
    </source>
</evidence>
<sequence>LQQEKAEWEDLNKLLVRHGLKPVSLAGLRCCRNTPDMIVLDSQSSLEIRLALKTLVEDTERQQKLMQGLMETNRCLRDVVRQERGRASREEQRANDLENVVKNIKAKICQLEDETIAKACQQKKQVEELQKDQQASQVVKYQQQQEKLQEQEEIIARLQKELSKAGMEEQQRVASQNKIFCRFCKRAPKSLVDQRGISAVVFLFCKILKQFIFPNRQYKKDEEQVQREGKNKEEFLNLDATPNYRALLTSFQKQLIETKARNEELLLENINLKKDLEIRPTAQELKFYKHQVKKLEKTLKKTIQ</sequence>
<keyword evidence="5" id="KW-0802">TPR repeat</keyword>
<evidence type="ECO:0000256" key="1">
    <source>
        <dbReference type="ARBA" id="ARBA00004300"/>
    </source>
</evidence>